<evidence type="ECO:0000259" key="1">
    <source>
        <dbReference type="PROSITE" id="PS50191"/>
    </source>
</evidence>
<dbReference type="OrthoDB" id="6682367at2759"/>
<dbReference type="PROSITE" id="PS50191">
    <property type="entry name" value="CRAL_TRIO"/>
    <property type="match status" value="1"/>
</dbReference>
<dbReference type="CDD" id="cd00170">
    <property type="entry name" value="SEC14"/>
    <property type="match status" value="1"/>
</dbReference>
<dbReference type="Pfam" id="PF00650">
    <property type="entry name" value="CRAL_TRIO"/>
    <property type="match status" value="1"/>
</dbReference>
<dbReference type="PANTHER" id="PTHR23324:SF83">
    <property type="entry name" value="SEC14-LIKE PROTEIN 2"/>
    <property type="match status" value="1"/>
</dbReference>
<sequence>MFLMSVVSGQIPVEEIPSELKLVLDPELEIWESPEELLRECPYYLSGFDEENRPIWILEFGVWPTKDILARGREWEDAYKKYVNKMYQNIFNSVTLRATTENPVKEVNLIMDLDKYTIRHFSSIKAASFATKTLQLLAAGAKLGHVVCIVNANSFSQVVLNFVRPVLGSALERVEIFGSNKNSWIPKLLKLLPKDQLSEKYGGRKDFKPVQVYG</sequence>
<protein>
    <recommendedName>
        <fullName evidence="1">CRAL-TRIO domain-containing protein</fullName>
    </recommendedName>
</protein>
<comment type="caution">
    <text evidence="2">The sequence shown here is derived from an EMBL/GenBank/DDBJ whole genome shotgun (WGS) entry which is preliminary data.</text>
</comment>
<dbReference type="AlphaFoldDB" id="A0A8J2KDC0"/>
<accession>A0A8J2KDC0</accession>
<reference evidence="2" key="1">
    <citation type="submission" date="2021-06" db="EMBL/GenBank/DDBJ databases">
        <authorList>
            <person name="Hodson N. C."/>
            <person name="Mongue J. A."/>
            <person name="Jaron S. K."/>
        </authorList>
    </citation>
    <scope>NUCLEOTIDE SEQUENCE</scope>
</reference>
<dbReference type="GO" id="GO:0005737">
    <property type="term" value="C:cytoplasm"/>
    <property type="evidence" value="ECO:0007669"/>
    <property type="project" value="TreeGrafter"/>
</dbReference>
<evidence type="ECO:0000313" key="3">
    <source>
        <dbReference type="Proteomes" id="UP000708208"/>
    </source>
</evidence>
<dbReference type="InterPro" id="IPR051064">
    <property type="entry name" value="SEC14/CRAL-TRIO_domain"/>
</dbReference>
<dbReference type="Proteomes" id="UP000708208">
    <property type="component" value="Unassembled WGS sequence"/>
</dbReference>
<gene>
    <name evidence="2" type="ORF">AFUS01_LOCUS25254</name>
</gene>
<dbReference type="SMART" id="SM00516">
    <property type="entry name" value="SEC14"/>
    <property type="match status" value="1"/>
</dbReference>
<proteinExistence type="predicted"/>
<dbReference type="InterPro" id="IPR001251">
    <property type="entry name" value="CRAL-TRIO_dom"/>
</dbReference>
<dbReference type="EMBL" id="CAJVCH010323278">
    <property type="protein sequence ID" value="CAG7786698.1"/>
    <property type="molecule type" value="Genomic_DNA"/>
</dbReference>
<name>A0A8J2KDC0_9HEXA</name>
<keyword evidence="3" id="KW-1185">Reference proteome</keyword>
<organism evidence="2 3">
    <name type="scientific">Allacma fusca</name>
    <dbReference type="NCBI Taxonomy" id="39272"/>
    <lineage>
        <taxon>Eukaryota</taxon>
        <taxon>Metazoa</taxon>
        <taxon>Ecdysozoa</taxon>
        <taxon>Arthropoda</taxon>
        <taxon>Hexapoda</taxon>
        <taxon>Collembola</taxon>
        <taxon>Symphypleona</taxon>
        <taxon>Sminthuridae</taxon>
        <taxon>Allacma</taxon>
    </lineage>
</organism>
<evidence type="ECO:0000313" key="2">
    <source>
        <dbReference type="EMBL" id="CAG7786698.1"/>
    </source>
</evidence>
<dbReference type="PANTHER" id="PTHR23324">
    <property type="entry name" value="SEC14 RELATED PROTEIN"/>
    <property type="match status" value="1"/>
</dbReference>
<feature type="domain" description="CRAL-TRIO" evidence="1">
    <location>
        <begin position="33"/>
        <end position="209"/>
    </location>
</feature>